<protein>
    <submittedName>
        <fullName evidence="1">Uncharacterized protein</fullName>
    </submittedName>
</protein>
<evidence type="ECO:0000313" key="1">
    <source>
        <dbReference type="EMBL" id="KAF2074252.1"/>
    </source>
</evidence>
<comment type="caution">
    <text evidence="1">The sequence shown here is derived from an EMBL/GenBank/DDBJ whole genome shotgun (WGS) entry which is preliminary data.</text>
</comment>
<sequence>MSSTLSPLHLESKNFYGWYSSKDDHSFILMEKKERDVNLIEPKSFWLVFNDPFLNRSIWKNVRKLYVPFQKYENIHSMKWIFRNGSMQLLIDKVKRDEYLSDIPFVSNQLDQFKLINDLEFYSIFNRKYKRYLLSPQMENVNQFLDSILNNNNSNESSEDDIQNKSIFNKWFYSNTKNDNQDIKGPEEMSENELLEHYKLKMELNLFQDFRRALESKHFQIGKYVLDEWLYKACQPFGEDIRIGNKDILEYYCIKNKDNKKKLTISVSNLYHRDDFEECMKLLENSGNIDKNNPTHMNRFKTKRNLIYFLNNEYQYNNYIFYYISKGTMEQLCCVSMILESGGPRGAHYTLDRPEIFNRLYILVQQINLSMDELTKQFPDVAKEYTEYLNQYHLLYIKDFAPDDTTCYPSIVELSKIAKHGNIQTIKQIIESFIEWESFGIEAISSNTLTPFDYSGHTGITSYPPSTSIGALISGAASGNHLNVIKMIFHDYPRIREKFLLNHRQCINLLHHAIHHQNLEMLDYLLDQLNIVCPPSQGILNICQNNSIILSYFLSKPRKNNTPYVELEDFKNFYSRAKDCSVEFKLYQM</sequence>
<name>A0A8J4V547_9MYCE</name>
<accession>A0A8J4V547</accession>
<gene>
    <name evidence="1" type="ORF">CYY_004426</name>
</gene>
<organism evidence="1 2">
    <name type="scientific">Polysphondylium violaceum</name>
    <dbReference type="NCBI Taxonomy" id="133409"/>
    <lineage>
        <taxon>Eukaryota</taxon>
        <taxon>Amoebozoa</taxon>
        <taxon>Evosea</taxon>
        <taxon>Eumycetozoa</taxon>
        <taxon>Dictyostelia</taxon>
        <taxon>Dictyosteliales</taxon>
        <taxon>Dictyosteliaceae</taxon>
        <taxon>Polysphondylium</taxon>
    </lineage>
</organism>
<dbReference type="EMBL" id="AJWJ01000156">
    <property type="protein sequence ID" value="KAF2074252.1"/>
    <property type="molecule type" value="Genomic_DNA"/>
</dbReference>
<evidence type="ECO:0000313" key="2">
    <source>
        <dbReference type="Proteomes" id="UP000695562"/>
    </source>
</evidence>
<proteinExistence type="predicted"/>
<dbReference type="Proteomes" id="UP000695562">
    <property type="component" value="Unassembled WGS sequence"/>
</dbReference>
<reference evidence="1" key="1">
    <citation type="submission" date="2020-01" db="EMBL/GenBank/DDBJ databases">
        <title>Development of genomics and gene disruption for Polysphondylium violaceum indicates a role for the polyketide synthase stlB in stalk morphogenesis.</title>
        <authorList>
            <person name="Narita B."/>
            <person name="Kawabe Y."/>
            <person name="Kin K."/>
            <person name="Saito T."/>
            <person name="Gibbs R."/>
            <person name="Kuspa A."/>
            <person name="Muzny D."/>
            <person name="Queller D."/>
            <person name="Richards S."/>
            <person name="Strassman J."/>
            <person name="Sucgang R."/>
            <person name="Worley K."/>
            <person name="Schaap P."/>
        </authorList>
    </citation>
    <scope>NUCLEOTIDE SEQUENCE</scope>
    <source>
        <strain evidence="1">QSvi11</strain>
    </source>
</reference>
<keyword evidence="2" id="KW-1185">Reference proteome</keyword>
<dbReference type="AlphaFoldDB" id="A0A8J4V547"/>